<dbReference type="VEuPathDB" id="VectorBase:ISCW008119"/>
<dbReference type="AlphaFoldDB" id="B7PUT6"/>
<proteinExistence type="predicted"/>
<dbReference type="InterPro" id="IPR036397">
    <property type="entry name" value="RNaseH_sf"/>
</dbReference>
<evidence type="ECO:0000313" key="2">
    <source>
        <dbReference type="EMBL" id="EEC10358.1"/>
    </source>
</evidence>
<dbReference type="Proteomes" id="UP000001555">
    <property type="component" value="Unassembled WGS sequence"/>
</dbReference>
<gene>
    <name evidence="2" type="ORF">IscW_ISCW008119</name>
</gene>
<reference evidence="3" key="2">
    <citation type="submission" date="2020-05" db="UniProtKB">
        <authorList>
            <consortium name="EnsemblMetazoa"/>
        </authorList>
    </citation>
    <scope>IDENTIFICATION</scope>
    <source>
        <strain evidence="3">wikel</strain>
    </source>
</reference>
<protein>
    <recommendedName>
        <fullName evidence="5">RNase H type-1 domain-containing protein</fullName>
    </recommendedName>
</protein>
<dbReference type="HOGENOM" id="CLU_1867354_0_0_1"/>
<dbReference type="Gene3D" id="3.30.420.10">
    <property type="entry name" value="Ribonuclease H-like superfamily/Ribonuclease H"/>
    <property type="match status" value="1"/>
</dbReference>
<reference evidence="2 4" key="1">
    <citation type="submission" date="2008-03" db="EMBL/GenBank/DDBJ databases">
        <title>Annotation of Ixodes scapularis.</title>
        <authorList>
            <consortium name="Ixodes scapularis Genome Project Consortium"/>
            <person name="Caler E."/>
            <person name="Hannick L.I."/>
            <person name="Bidwell S."/>
            <person name="Joardar V."/>
            <person name="Thiagarajan M."/>
            <person name="Amedeo P."/>
            <person name="Galinsky K.J."/>
            <person name="Schobel S."/>
            <person name="Inman J."/>
            <person name="Hostetler J."/>
            <person name="Miller J."/>
            <person name="Hammond M."/>
            <person name="Megy K."/>
            <person name="Lawson D."/>
            <person name="Kodira C."/>
            <person name="Sutton G."/>
            <person name="Meyer J."/>
            <person name="Hill C.A."/>
            <person name="Birren B."/>
            <person name="Nene V."/>
            <person name="Collins F."/>
            <person name="Alarcon-Chaidez F."/>
            <person name="Wikel S."/>
            <person name="Strausberg R."/>
        </authorList>
    </citation>
    <scope>NUCLEOTIDE SEQUENCE [LARGE SCALE GENOMIC DNA]</scope>
    <source>
        <strain evidence="4">Wikel</strain>
        <strain evidence="2">Wikel colony</strain>
    </source>
</reference>
<dbReference type="EMBL" id="ABJB010387609">
    <property type="status" value="NOT_ANNOTATED_CDS"/>
    <property type="molecule type" value="Genomic_DNA"/>
</dbReference>
<keyword evidence="4" id="KW-1185">Reference proteome</keyword>
<evidence type="ECO:0000313" key="4">
    <source>
        <dbReference type="Proteomes" id="UP000001555"/>
    </source>
</evidence>
<dbReference type="SUPFAM" id="SSF53098">
    <property type="entry name" value="Ribonuclease H-like"/>
    <property type="match status" value="1"/>
</dbReference>
<dbReference type="EnsemblMetazoa" id="ISCW008119-RA">
    <property type="protein sequence ID" value="ISCW008119-PA"/>
    <property type="gene ID" value="ISCW008119"/>
</dbReference>
<evidence type="ECO:0008006" key="5">
    <source>
        <dbReference type="Google" id="ProtNLM"/>
    </source>
</evidence>
<accession>B7PUT6</accession>
<sequence length="137" mass="15107">MAAAEYAHQRTTTAAATKEQEPDPHEIRIFTDGTWNPSTQTATVAMYARGGQQSSKRYQLEEEAATSELELRAIMLGLQRAKNLGLKADAERITVHIDRNEVNIALHGPARVGTTEHTIQEIGNQLLTDKDIAGRAR</sequence>
<organism>
    <name type="scientific">Ixodes scapularis</name>
    <name type="common">Black-legged tick</name>
    <name type="synonym">Deer tick</name>
    <dbReference type="NCBI Taxonomy" id="6945"/>
    <lineage>
        <taxon>Eukaryota</taxon>
        <taxon>Metazoa</taxon>
        <taxon>Ecdysozoa</taxon>
        <taxon>Arthropoda</taxon>
        <taxon>Chelicerata</taxon>
        <taxon>Arachnida</taxon>
        <taxon>Acari</taxon>
        <taxon>Parasitiformes</taxon>
        <taxon>Ixodida</taxon>
        <taxon>Ixodoidea</taxon>
        <taxon>Ixodidae</taxon>
        <taxon>Ixodinae</taxon>
        <taxon>Ixodes</taxon>
    </lineage>
</organism>
<evidence type="ECO:0000313" key="3">
    <source>
        <dbReference type="EnsemblMetazoa" id="ISCW008119-PA"/>
    </source>
</evidence>
<feature type="region of interest" description="Disordered" evidence="1">
    <location>
        <begin position="1"/>
        <end position="23"/>
    </location>
</feature>
<name>B7PUT6_IXOSC</name>
<evidence type="ECO:0000256" key="1">
    <source>
        <dbReference type="SAM" id="MobiDB-lite"/>
    </source>
</evidence>
<dbReference type="VEuPathDB" id="VectorBase:ISCI008119"/>
<dbReference type="EMBL" id="DS795141">
    <property type="protein sequence ID" value="EEC10358.1"/>
    <property type="molecule type" value="Genomic_DNA"/>
</dbReference>
<dbReference type="PaxDb" id="6945-B7PUT6"/>
<dbReference type="GO" id="GO:0003676">
    <property type="term" value="F:nucleic acid binding"/>
    <property type="evidence" value="ECO:0007669"/>
    <property type="project" value="InterPro"/>
</dbReference>
<dbReference type="InParanoid" id="B7PUT6"/>
<dbReference type="InterPro" id="IPR012337">
    <property type="entry name" value="RNaseH-like_sf"/>
</dbReference>